<dbReference type="NCBIfam" id="TIGR02141">
    <property type="entry name" value="modB_ABC"/>
    <property type="match status" value="1"/>
</dbReference>
<evidence type="ECO:0000313" key="13">
    <source>
        <dbReference type="Proteomes" id="UP000019482"/>
    </source>
</evidence>
<dbReference type="InterPro" id="IPR000515">
    <property type="entry name" value="MetI-like"/>
</dbReference>
<evidence type="ECO:0000259" key="11">
    <source>
        <dbReference type="PROSITE" id="PS50928"/>
    </source>
</evidence>
<evidence type="ECO:0000256" key="6">
    <source>
        <dbReference type="ARBA" id="ARBA00022692"/>
    </source>
</evidence>
<dbReference type="GO" id="GO:0015098">
    <property type="term" value="F:molybdate ion transmembrane transporter activity"/>
    <property type="evidence" value="ECO:0007669"/>
    <property type="project" value="UniProtKB-UniRule"/>
</dbReference>
<gene>
    <name evidence="12" type="ORF">CTDIVETGP_0699</name>
</gene>
<dbReference type="PANTHER" id="PTHR30183">
    <property type="entry name" value="MOLYBDENUM TRANSPORT SYSTEM PERMEASE PROTEIN MODB"/>
    <property type="match status" value="1"/>
</dbReference>
<keyword evidence="7 9" id="KW-1133">Transmembrane helix</keyword>
<dbReference type="Proteomes" id="UP000019482">
    <property type="component" value="Unassembled WGS sequence"/>
</dbReference>
<evidence type="ECO:0000256" key="4">
    <source>
        <dbReference type="ARBA" id="ARBA00022475"/>
    </source>
</evidence>
<comment type="subcellular location">
    <subcellularLocation>
        <location evidence="1 9">Cell membrane</location>
        <topology evidence="1 9">Multi-pass membrane protein</topology>
    </subcellularLocation>
</comment>
<protein>
    <recommendedName>
        <fullName evidence="10">Molybdenum transport system permease</fullName>
    </recommendedName>
</protein>
<keyword evidence="6 9" id="KW-0812">Transmembrane</keyword>
<comment type="caution">
    <text evidence="12">The sequence shown here is derived from an EMBL/GenBank/DDBJ whole genome shotgun (WGS) entry which is preliminary data.</text>
</comment>
<dbReference type="GeneID" id="29419836"/>
<keyword evidence="8 9" id="KW-0472">Membrane</keyword>
<dbReference type="OrthoDB" id="9795403at2"/>
<feature type="transmembrane region" description="Helical" evidence="9">
    <location>
        <begin position="15"/>
        <end position="34"/>
    </location>
</feature>
<feature type="transmembrane region" description="Helical" evidence="9">
    <location>
        <begin position="132"/>
        <end position="154"/>
    </location>
</feature>
<dbReference type="EMBL" id="CBXI010000008">
    <property type="protein sequence ID" value="CDL90629.1"/>
    <property type="molecule type" value="Genomic_DNA"/>
</dbReference>
<dbReference type="AlphaFoldDB" id="W6N5T2"/>
<dbReference type="PROSITE" id="PS50928">
    <property type="entry name" value="ABC_TM1"/>
    <property type="match status" value="1"/>
</dbReference>
<accession>W6N5T2</accession>
<dbReference type="InterPro" id="IPR035906">
    <property type="entry name" value="MetI-like_sf"/>
</dbReference>
<evidence type="ECO:0000256" key="9">
    <source>
        <dbReference type="RuleBase" id="RU363032"/>
    </source>
</evidence>
<organism evidence="12 13">
    <name type="scientific">Clostridium tyrobutyricum DIVETGP</name>
    <dbReference type="NCBI Taxonomy" id="1408889"/>
    <lineage>
        <taxon>Bacteria</taxon>
        <taxon>Bacillati</taxon>
        <taxon>Bacillota</taxon>
        <taxon>Clostridia</taxon>
        <taxon>Eubacteriales</taxon>
        <taxon>Clostridiaceae</taxon>
        <taxon>Clostridium</taxon>
    </lineage>
</organism>
<dbReference type="CDD" id="cd06261">
    <property type="entry name" value="TM_PBP2"/>
    <property type="match status" value="1"/>
</dbReference>
<keyword evidence="4 10" id="KW-1003">Cell membrane</keyword>
<evidence type="ECO:0000256" key="8">
    <source>
        <dbReference type="ARBA" id="ARBA00023136"/>
    </source>
</evidence>
<evidence type="ECO:0000313" key="12">
    <source>
        <dbReference type="EMBL" id="CDL90629.1"/>
    </source>
</evidence>
<feature type="transmembrane region" description="Helical" evidence="9">
    <location>
        <begin position="193"/>
        <end position="214"/>
    </location>
</feature>
<evidence type="ECO:0000256" key="1">
    <source>
        <dbReference type="ARBA" id="ARBA00004651"/>
    </source>
</evidence>
<evidence type="ECO:0000256" key="3">
    <source>
        <dbReference type="ARBA" id="ARBA00022448"/>
    </source>
</evidence>
<evidence type="ECO:0000256" key="2">
    <source>
        <dbReference type="ARBA" id="ARBA00007069"/>
    </source>
</evidence>
<reference evidence="12 13" key="1">
    <citation type="journal article" date="2015" name="Genome Announc.">
        <title>Draft Genome Sequence of Clostridium tyrobutyricum Strain DIVETGP, Isolated from Cow's Milk for Grana Padano Production.</title>
        <authorList>
            <person name="Soggiu A."/>
            <person name="Piras C."/>
            <person name="Gaiarsa S."/>
            <person name="Sassera D."/>
            <person name="Roncada P."/>
            <person name="Bendixen E."/>
            <person name="Brasca M."/>
            <person name="Bonizzi L."/>
        </authorList>
    </citation>
    <scope>NUCLEOTIDE SEQUENCE [LARGE SCALE GENOMIC DNA]</scope>
    <source>
        <strain evidence="12 13">DIVETGP</strain>
    </source>
</reference>
<keyword evidence="3 9" id="KW-0813">Transport</keyword>
<evidence type="ECO:0000256" key="10">
    <source>
        <dbReference type="RuleBase" id="RU365097"/>
    </source>
</evidence>
<feature type="transmembrane region" description="Helical" evidence="9">
    <location>
        <begin position="86"/>
        <end position="104"/>
    </location>
</feature>
<feature type="transmembrane region" description="Helical" evidence="9">
    <location>
        <begin position="46"/>
        <end position="66"/>
    </location>
</feature>
<comment type="similarity">
    <text evidence="2 10">Belongs to the binding-protein-dependent transport system permease family. CysTW subfamily.</text>
</comment>
<dbReference type="PANTHER" id="PTHR30183:SF3">
    <property type="entry name" value="MOLYBDENUM TRANSPORT SYSTEM PERMEASE PROTEIN MODB"/>
    <property type="match status" value="1"/>
</dbReference>
<dbReference type="Pfam" id="PF00528">
    <property type="entry name" value="BPD_transp_1"/>
    <property type="match status" value="1"/>
</dbReference>
<keyword evidence="13" id="KW-1185">Reference proteome</keyword>
<keyword evidence="5 10" id="KW-0500">Molybdenum</keyword>
<evidence type="ECO:0000256" key="5">
    <source>
        <dbReference type="ARBA" id="ARBA00022505"/>
    </source>
</evidence>
<dbReference type="InterPro" id="IPR011867">
    <property type="entry name" value="ModB_ABC"/>
</dbReference>
<dbReference type="SUPFAM" id="SSF161098">
    <property type="entry name" value="MetI-like"/>
    <property type="match status" value="1"/>
</dbReference>
<sequence length="228" mass="25066">MGFDISPGLISIKTVSLSTIITFFIGIAVAYWMTNYNGKLRNILDTIFTLPLVLPPTVVGFFLLLIFGKNGPAGKLLLNMGTTLIFSWPATVVAATIVAFPLMYRTTKGAFEQIDNNVVNAAKTLGVSDWKIFWRVMIPMAWPGIAAAAVLSFARALGEFGATLMVAGNIPNKTQTIPVAIYFAAENGEMGTAFIWVILIVLISTVVIFLMNYWNEHHQKNIYGVRRK</sequence>
<dbReference type="GO" id="GO:0005886">
    <property type="term" value="C:plasma membrane"/>
    <property type="evidence" value="ECO:0007669"/>
    <property type="project" value="UniProtKB-SubCell"/>
</dbReference>
<proteinExistence type="inferred from homology"/>
<dbReference type="RefSeq" id="WP_017894783.1">
    <property type="nucleotide sequence ID" value="NZ_CBXI010000008.1"/>
</dbReference>
<dbReference type="Gene3D" id="1.10.3720.10">
    <property type="entry name" value="MetI-like"/>
    <property type="match status" value="1"/>
</dbReference>
<comment type="function">
    <text evidence="10">Part of the binding-protein-dependent transport system for molybdenum; probably responsible for the translocation of the substrate across the membrane.</text>
</comment>
<feature type="domain" description="ABC transmembrane type-1" evidence="11">
    <location>
        <begin position="8"/>
        <end position="211"/>
    </location>
</feature>
<evidence type="ECO:0000256" key="7">
    <source>
        <dbReference type="ARBA" id="ARBA00022989"/>
    </source>
</evidence>
<name>W6N5T2_CLOTY</name>